<gene>
    <name evidence="2" type="ORF">FOC72_00855</name>
</gene>
<dbReference type="Proteomes" id="UP000509459">
    <property type="component" value="Chromosome"/>
</dbReference>
<keyword evidence="1" id="KW-1133">Transmembrane helix</keyword>
<feature type="transmembrane region" description="Helical" evidence="1">
    <location>
        <begin position="244"/>
        <end position="265"/>
    </location>
</feature>
<feature type="transmembrane region" description="Helical" evidence="1">
    <location>
        <begin position="134"/>
        <end position="160"/>
    </location>
</feature>
<reference evidence="2 3" key="1">
    <citation type="submission" date="2020-05" db="EMBL/GenBank/DDBJ databases">
        <title>FDA dAtabase for Regulatory Grade micrObial Sequences (FDA-ARGOS): Supporting development and validation of Infectious Disease Dx tests.</title>
        <authorList>
            <person name="Bojja K."/>
            <person name="Kessler A."/>
            <person name="Tallon L."/>
            <person name="Sadzewicz L."/>
            <person name="Zhao X."/>
            <person name="Vavikolanu K."/>
            <person name="Mehta A."/>
            <person name="Aluvathingal J."/>
            <person name="Nadendla S."/>
            <person name="Myers T."/>
            <person name="Yan Y."/>
            <person name="Sichtig H."/>
        </authorList>
    </citation>
    <scope>NUCLEOTIDE SEQUENCE [LARGE SCALE GENOMIC DNA]</scope>
    <source>
        <strain evidence="2 3">FDAARGOS_770</strain>
    </source>
</reference>
<sequence>MGVIPILSKTFLYFPKDNNASSVSDKSNTWEIWLKNIIWSLAIVIFVLIIFWQVIIKNYFLVSCLSLLYWLERINDNIHSSVKLKEILKSPSGNVLSLSEWQSIVSIVVFISYTELHRIPEFLIKQIDAIPNSNISGILLLIFLFFISIIYLLFTGILIFEFGRVFLKIFTKVVRYSLGDKSKTIFNWIKYLYDNSKSKAFFSISFIEKNKNSKYGLFFFVPLLISLDVIILLTYFFYRIIISILFYITMIVYKFVILSGKIISVISNWSDRKVTVFFFRLSFVFSIMFLVTFNRIYPIAKMNIESTAVLEFLSGSILIPILLSWILELKNKPLNEKKSKEIFLSDRKKISKRKYK</sequence>
<feature type="transmembrane region" description="Helical" evidence="1">
    <location>
        <begin position="277"/>
        <end position="297"/>
    </location>
</feature>
<proteinExistence type="predicted"/>
<keyword evidence="1" id="KW-0472">Membrane</keyword>
<evidence type="ECO:0000256" key="1">
    <source>
        <dbReference type="SAM" id="Phobius"/>
    </source>
</evidence>
<accession>A0A859EMY7</accession>
<feature type="transmembrane region" description="Helical" evidence="1">
    <location>
        <begin position="215"/>
        <end position="238"/>
    </location>
</feature>
<feature type="transmembrane region" description="Helical" evidence="1">
    <location>
        <begin position="309"/>
        <end position="327"/>
    </location>
</feature>
<dbReference type="EMBL" id="CP054570">
    <property type="protein sequence ID" value="QKQ43146.1"/>
    <property type="molecule type" value="Genomic_DNA"/>
</dbReference>
<evidence type="ECO:0000313" key="2">
    <source>
        <dbReference type="EMBL" id="QKQ43146.1"/>
    </source>
</evidence>
<organism evidence="2 3">
    <name type="scientific">Streptococcus sanguinis</name>
    <dbReference type="NCBI Taxonomy" id="1305"/>
    <lineage>
        <taxon>Bacteria</taxon>
        <taxon>Bacillati</taxon>
        <taxon>Bacillota</taxon>
        <taxon>Bacilli</taxon>
        <taxon>Lactobacillales</taxon>
        <taxon>Streptococcaceae</taxon>
        <taxon>Streptococcus</taxon>
    </lineage>
</organism>
<dbReference type="AlphaFoldDB" id="A0A859EMY7"/>
<dbReference type="RefSeq" id="WP_157760428.1">
    <property type="nucleotide sequence ID" value="NZ_CP054570.1"/>
</dbReference>
<name>A0A859EMY7_STRSA</name>
<protein>
    <submittedName>
        <fullName evidence="2">Uncharacterized protein</fullName>
    </submittedName>
</protein>
<keyword evidence="1" id="KW-0812">Transmembrane</keyword>
<evidence type="ECO:0000313" key="3">
    <source>
        <dbReference type="Proteomes" id="UP000509459"/>
    </source>
</evidence>
<feature type="transmembrane region" description="Helical" evidence="1">
    <location>
        <begin position="38"/>
        <end position="71"/>
    </location>
</feature>